<protein>
    <submittedName>
        <fullName evidence="1">Uncharacterized protein</fullName>
    </submittedName>
</protein>
<keyword evidence="2" id="KW-1185">Reference proteome</keyword>
<name>A0AAW1MGS3_POPJA</name>
<comment type="caution">
    <text evidence="1">The sequence shown here is derived from an EMBL/GenBank/DDBJ whole genome shotgun (WGS) entry which is preliminary data.</text>
</comment>
<dbReference type="EMBL" id="JASPKY010000050">
    <property type="protein sequence ID" value="KAK9745266.1"/>
    <property type="molecule type" value="Genomic_DNA"/>
</dbReference>
<accession>A0AAW1MGS3</accession>
<dbReference type="AlphaFoldDB" id="A0AAW1MGS3"/>
<dbReference type="Proteomes" id="UP001458880">
    <property type="component" value="Unassembled WGS sequence"/>
</dbReference>
<reference evidence="1 2" key="1">
    <citation type="journal article" date="2024" name="BMC Genomics">
        <title>De novo assembly and annotation of Popillia japonica's genome with initial clues to its potential as an invasive pest.</title>
        <authorList>
            <person name="Cucini C."/>
            <person name="Boschi S."/>
            <person name="Funari R."/>
            <person name="Cardaioli E."/>
            <person name="Iannotti N."/>
            <person name="Marturano G."/>
            <person name="Paoli F."/>
            <person name="Bruttini M."/>
            <person name="Carapelli A."/>
            <person name="Frati F."/>
            <person name="Nardi F."/>
        </authorList>
    </citation>
    <scope>NUCLEOTIDE SEQUENCE [LARGE SCALE GENOMIC DNA]</scope>
    <source>
        <strain evidence="1">DMR45628</strain>
    </source>
</reference>
<organism evidence="1 2">
    <name type="scientific">Popillia japonica</name>
    <name type="common">Japanese beetle</name>
    <dbReference type="NCBI Taxonomy" id="7064"/>
    <lineage>
        <taxon>Eukaryota</taxon>
        <taxon>Metazoa</taxon>
        <taxon>Ecdysozoa</taxon>
        <taxon>Arthropoda</taxon>
        <taxon>Hexapoda</taxon>
        <taxon>Insecta</taxon>
        <taxon>Pterygota</taxon>
        <taxon>Neoptera</taxon>
        <taxon>Endopterygota</taxon>
        <taxon>Coleoptera</taxon>
        <taxon>Polyphaga</taxon>
        <taxon>Scarabaeiformia</taxon>
        <taxon>Scarabaeidae</taxon>
        <taxon>Rutelinae</taxon>
        <taxon>Popillia</taxon>
    </lineage>
</organism>
<evidence type="ECO:0000313" key="2">
    <source>
        <dbReference type="Proteomes" id="UP001458880"/>
    </source>
</evidence>
<gene>
    <name evidence="1" type="ORF">QE152_g7072</name>
</gene>
<proteinExistence type="predicted"/>
<evidence type="ECO:0000313" key="1">
    <source>
        <dbReference type="EMBL" id="KAK9745266.1"/>
    </source>
</evidence>
<sequence length="116" mass="12889">MNAPLVLIKTSTQRDGHAGDKALYVLMLRAFRQKVRDPGRGPPPVKIPFGLLCSRNSNAVNFSELSCGYCGFSGATKNRAKGKNTFQRSRRQLSLSDVRHVFDLPMYGMPVLSEDM</sequence>